<gene>
    <name evidence="2" type="ORF">PSYICH_LOCUS9892</name>
</gene>
<feature type="region of interest" description="Disordered" evidence="1">
    <location>
        <begin position="1"/>
        <end position="49"/>
    </location>
</feature>
<keyword evidence="3" id="KW-1185">Reference proteome</keyword>
<feature type="compositionally biased region" description="Basic and acidic residues" evidence="1">
    <location>
        <begin position="136"/>
        <end position="146"/>
    </location>
</feature>
<dbReference type="EMBL" id="OV651816">
    <property type="protein sequence ID" value="CAH1109404.1"/>
    <property type="molecule type" value="Genomic_DNA"/>
</dbReference>
<evidence type="ECO:0000313" key="2">
    <source>
        <dbReference type="EMBL" id="CAH1109404.1"/>
    </source>
</evidence>
<feature type="region of interest" description="Disordered" evidence="1">
    <location>
        <begin position="165"/>
        <end position="204"/>
    </location>
</feature>
<accession>A0A9P0D2Q2</accession>
<dbReference type="Proteomes" id="UP001153636">
    <property type="component" value="Chromosome 4"/>
</dbReference>
<evidence type="ECO:0000313" key="3">
    <source>
        <dbReference type="Proteomes" id="UP001153636"/>
    </source>
</evidence>
<sequence>MSRSSAKTRSDGDADSPYTDITANACSSSYRSKKDLEGGPYGDIPPDSNRQGIYKDYVVFMLQDNECSTETSDYSDNDEKELYSLRNEYLQKLNIVRKRLNLAEISDDGDKYFARKCTITEIIEEDGQNVPASENNSKKTETKKPDISCFQNHLESEKRIISKTADKIPQQPDTDPNSNCSPQKQESRQTSRQSSSRRTSSSSVEIQTLHPFSICYNKIDADSLSNLLELEYNPPKKKSCFRLHTPKLPSASESNIPYHTKVSLHDGLFKKPSEKKVKEPSETQLSRDLIEKFTVTREIQCNEKELDGIEEVKKITHKQNIQSSRSNKSGKPESCSTPSPRNYNLFPEVIVKYQSPRQIVLSSNYSDISSSPGDRKQNKNTNVNHPNYIEDSSGESYSTATTSTTILNESQNKKKDFIKGKMESKIKHQPLSNMWHDLRHLNVEKLNEVDAVLKEKTPKEDLKKRSFVQYITYRKDKRRAKSSPIKVKTPVPYGPVILHDYEKSQNVDGKFYFFNSTSSDEERYVRELYMGKFDTPRALADKKVDNRKSWSGLLSCFESLFSIFKRRSNKNISTK</sequence>
<feature type="compositionally biased region" description="Polar residues" evidence="1">
    <location>
        <begin position="19"/>
        <end position="30"/>
    </location>
</feature>
<feature type="region of interest" description="Disordered" evidence="1">
    <location>
        <begin position="364"/>
        <end position="405"/>
    </location>
</feature>
<feature type="region of interest" description="Disordered" evidence="1">
    <location>
        <begin position="128"/>
        <end position="147"/>
    </location>
</feature>
<evidence type="ECO:0000256" key="1">
    <source>
        <dbReference type="SAM" id="MobiDB-lite"/>
    </source>
</evidence>
<feature type="region of interest" description="Disordered" evidence="1">
    <location>
        <begin position="318"/>
        <end position="341"/>
    </location>
</feature>
<proteinExistence type="predicted"/>
<dbReference type="OrthoDB" id="6735272at2759"/>
<feature type="compositionally biased region" description="Low complexity" evidence="1">
    <location>
        <begin position="188"/>
        <end position="203"/>
    </location>
</feature>
<feature type="compositionally biased region" description="Polar residues" evidence="1">
    <location>
        <begin position="394"/>
        <end position="405"/>
    </location>
</feature>
<feature type="compositionally biased region" description="Polar residues" evidence="1">
    <location>
        <begin position="171"/>
        <end position="184"/>
    </location>
</feature>
<protein>
    <submittedName>
        <fullName evidence="2">Uncharacterized protein</fullName>
    </submittedName>
</protein>
<dbReference type="AlphaFoldDB" id="A0A9P0D2Q2"/>
<name>A0A9P0D2Q2_9CUCU</name>
<reference evidence="2" key="1">
    <citation type="submission" date="2022-01" db="EMBL/GenBank/DDBJ databases">
        <authorList>
            <person name="King R."/>
        </authorList>
    </citation>
    <scope>NUCLEOTIDE SEQUENCE</scope>
</reference>
<organism evidence="2 3">
    <name type="scientific">Psylliodes chrysocephalus</name>
    <dbReference type="NCBI Taxonomy" id="3402493"/>
    <lineage>
        <taxon>Eukaryota</taxon>
        <taxon>Metazoa</taxon>
        <taxon>Ecdysozoa</taxon>
        <taxon>Arthropoda</taxon>
        <taxon>Hexapoda</taxon>
        <taxon>Insecta</taxon>
        <taxon>Pterygota</taxon>
        <taxon>Neoptera</taxon>
        <taxon>Endopterygota</taxon>
        <taxon>Coleoptera</taxon>
        <taxon>Polyphaga</taxon>
        <taxon>Cucujiformia</taxon>
        <taxon>Chrysomeloidea</taxon>
        <taxon>Chrysomelidae</taxon>
        <taxon>Galerucinae</taxon>
        <taxon>Alticini</taxon>
        <taxon>Psylliodes</taxon>
    </lineage>
</organism>